<reference evidence="3" key="1">
    <citation type="submission" date="2022-10" db="EMBL/GenBank/DDBJ databases">
        <authorList>
            <person name="Chen Y."/>
            <person name="Dougan E. K."/>
            <person name="Chan C."/>
            <person name="Rhodes N."/>
            <person name="Thang M."/>
        </authorList>
    </citation>
    <scope>NUCLEOTIDE SEQUENCE</scope>
</reference>
<keyword evidence="2" id="KW-1133">Transmembrane helix</keyword>
<protein>
    <submittedName>
        <fullName evidence="3">Uncharacterized protein</fullName>
    </submittedName>
</protein>
<feature type="region of interest" description="Disordered" evidence="1">
    <location>
        <begin position="230"/>
        <end position="259"/>
    </location>
</feature>
<reference evidence="4 5" key="2">
    <citation type="submission" date="2024-05" db="EMBL/GenBank/DDBJ databases">
        <authorList>
            <person name="Chen Y."/>
            <person name="Shah S."/>
            <person name="Dougan E. K."/>
            <person name="Thang M."/>
            <person name="Chan C."/>
        </authorList>
    </citation>
    <scope>NUCLEOTIDE SEQUENCE [LARGE SCALE GENOMIC DNA]</scope>
</reference>
<accession>A0A9P1CU07</accession>
<dbReference type="EMBL" id="CAMXCT030002288">
    <property type="protein sequence ID" value="CAL4784404.1"/>
    <property type="molecule type" value="Genomic_DNA"/>
</dbReference>
<dbReference type="OrthoDB" id="409852at2759"/>
<gene>
    <name evidence="3" type="ORF">C1SCF055_LOCUS23507</name>
</gene>
<comment type="caution">
    <text evidence="3">The sequence shown here is derived from an EMBL/GenBank/DDBJ whole genome shotgun (WGS) entry which is preliminary data.</text>
</comment>
<keyword evidence="2" id="KW-0812">Transmembrane</keyword>
<dbReference type="AlphaFoldDB" id="A0A9P1CU07"/>
<dbReference type="EMBL" id="CAMXCT020002288">
    <property type="protein sequence ID" value="CAL1150467.1"/>
    <property type="molecule type" value="Genomic_DNA"/>
</dbReference>
<proteinExistence type="predicted"/>
<evidence type="ECO:0000256" key="2">
    <source>
        <dbReference type="SAM" id="Phobius"/>
    </source>
</evidence>
<feature type="transmembrane region" description="Helical" evidence="2">
    <location>
        <begin position="266"/>
        <end position="287"/>
    </location>
</feature>
<dbReference type="EMBL" id="CAMXCT010002288">
    <property type="protein sequence ID" value="CAI3997092.1"/>
    <property type="molecule type" value="Genomic_DNA"/>
</dbReference>
<dbReference type="Proteomes" id="UP001152797">
    <property type="component" value="Unassembled WGS sequence"/>
</dbReference>
<evidence type="ECO:0000313" key="4">
    <source>
        <dbReference type="EMBL" id="CAL4784404.1"/>
    </source>
</evidence>
<name>A0A9P1CU07_9DINO</name>
<keyword evidence="5" id="KW-1185">Reference proteome</keyword>
<evidence type="ECO:0000313" key="3">
    <source>
        <dbReference type="EMBL" id="CAI3997092.1"/>
    </source>
</evidence>
<sequence>MARKVVREGAADSDCVAKAQAGNAAAKSAEAAIGELVNMYGQDVLTVDQNRLLSPFEMFFSQNHIRAEFQDGRPLDLAVESISSSRISPKNDDLRLKEFGVPEESDWWLLQPEFPEIEVIQWRIKLRKEDGTQLFDEEGNELYGEREWYTMDNRRLYCLQKAAVALHPKEVRVLVKVMRQEDGSCREFRKFRSTDRGRSVRLGHKDSPDLPRWCWRLEVGLSEEILPAGTPLPRQGRRRLDRPGWQRRNYKGGERDDSTEPTWGQYFANASLFVLVYAAMRLVLALWRFYVSDDRPPVST</sequence>
<organism evidence="3">
    <name type="scientific">Cladocopium goreaui</name>
    <dbReference type="NCBI Taxonomy" id="2562237"/>
    <lineage>
        <taxon>Eukaryota</taxon>
        <taxon>Sar</taxon>
        <taxon>Alveolata</taxon>
        <taxon>Dinophyceae</taxon>
        <taxon>Suessiales</taxon>
        <taxon>Symbiodiniaceae</taxon>
        <taxon>Cladocopium</taxon>
    </lineage>
</organism>
<keyword evidence="2" id="KW-0472">Membrane</keyword>
<evidence type="ECO:0000256" key="1">
    <source>
        <dbReference type="SAM" id="MobiDB-lite"/>
    </source>
</evidence>
<evidence type="ECO:0000313" key="5">
    <source>
        <dbReference type="Proteomes" id="UP001152797"/>
    </source>
</evidence>